<comment type="caution">
    <text evidence="2">The sequence shown here is derived from an EMBL/GenBank/DDBJ whole genome shotgun (WGS) entry which is preliminary data.</text>
</comment>
<evidence type="ECO:0000256" key="1">
    <source>
        <dbReference type="SAM" id="Phobius"/>
    </source>
</evidence>
<accession>A0A5N5TA54</accession>
<organism evidence="2 3">
    <name type="scientific">Armadillidium nasatum</name>
    <dbReference type="NCBI Taxonomy" id="96803"/>
    <lineage>
        <taxon>Eukaryota</taxon>
        <taxon>Metazoa</taxon>
        <taxon>Ecdysozoa</taxon>
        <taxon>Arthropoda</taxon>
        <taxon>Crustacea</taxon>
        <taxon>Multicrustacea</taxon>
        <taxon>Malacostraca</taxon>
        <taxon>Eumalacostraca</taxon>
        <taxon>Peracarida</taxon>
        <taxon>Isopoda</taxon>
        <taxon>Oniscidea</taxon>
        <taxon>Crinocheta</taxon>
        <taxon>Armadillidiidae</taxon>
        <taxon>Armadillidium</taxon>
    </lineage>
</organism>
<dbReference type="AlphaFoldDB" id="A0A5N5TA54"/>
<keyword evidence="1" id="KW-0812">Transmembrane</keyword>
<gene>
    <name evidence="2" type="ORF">Anas_07271</name>
</gene>
<proteinExistence type="predicted"/>
<feature type="non-terminal residue" evidence="2">
    <location>
        <position position="159"/>
    </location>
</feature>
<dbReference type="EMBL" id="SEYY01006287">
    <property type="protein sequence ID" value="KAB7502948.1"/>
    <property type="molecule type" value="Genomic_DNA"/>
</dbReference>
<name>A0A5N5TA54_9CRUS</name>
<protein>
    <submittedName>
        <fullName evidence="2">Uncharacterized protein</fullName>
    </submittedName>
</protein>
<feature type="transmembrane region" description="Helical" evidence="1">
    <location>
        <begin position="53"/>
        <end position="73"/>
    </location>
</feature>
<evidence type="ECO:0000313" key="2">
    <source>
        <dbReference type="EMBL" id="KAB7502948.1"/>
    </source>
</evidence>
<reference evidence="2 3" key="1">
    <citation type="journal article" date="2019" name="PLoS Biol.">
        <title>Sex chromosomes control vertical transmission of feminizing Wolbachia symbionts in an isopod.</title>
        <authorList>
            <person name="Becking T."/>
            <person name="Chebbi M.A."/>
            <person name="Giraud I."/>
            <person name="Moumen B."/>
            <person name="Laverre T."/>
            <person name="Caubet Y."/>
            <person name="Peccoud J."/>
            <person name="Gilbert C."/>
            <person name="Cordaux R."/>
        </authorList>
    </citation>
    <scope>NUCLEOTIDE SEQUENCE [LARGE SCALE GENOMIC DNA]</scope>
    <source>
        <strain evidence="2">ANa2</strain>
        <tissue evidence="2">Whole body excluding digestive tract and cuticle</tissue>
    </source>
</reference>
<sequence length="159" mass="18252">MFNNVLFNCVYLPGGGVTESKTGLIVTRVFLYKFYRLLQKEKPLLRRFLQKQLYLRLGLLLKQLFSTSPIFRLRLQFMRRFRLFDTGNGDADLTKNDGVYSRHLPALDDTPAKYTLTVVADDDNGKAAIVAPAIPEPHAWPIHSDLYISRKKRALAYGM</sequence>
<keyword evidence="1" id="KW-1133">Transmembrane helix</keyword>
<keyword evidence="1" id="KW-0472">Membrane</keyword>
<dbReference type="Proteomes" id="UP000326759">
    <property type="component" value="Unassembled WGS sequence"/>
</dbReference>
<evidence type="ECO:0000313" key="3">
    <source>
        <dbReference type="Proteomes" id="UP000326759"/>
    </source>
</evidence>
<keyword evidence="3" id="KW-1185">Reference proteome</keyword>